<reference evidence="11" key="2">
    <citation type="submission" date="2023-01" db="EMBL/GenBank/DDBJ databases">
        <authorList>
            <person name="Sun Q."/>
            <person name="Evtushenko L."/>
        </authorList>
    </citation>
    <scope>NUCLEOTIDE SEQUENCE</scope>
    <source>
        <strain evidence="11">VKM B-2555</strain>
    </source>
</reference>
<evidence type="ECO:0000256" key="8">
    <source>
        <dbReference type="SAM" id="Phobius"/>
    </source>
</evidence>
<evidence type="ECO:0000259" key="10">
    <source>
        <dbReference type="PROSITE" id="PS50929"/>
    </source>
</evidence>
<keyword evidence="12" id="KW-1185">Reference proteome</keyword>
<dbReference type="PROSITE" id="PS50929">
    <property type="entry name" value="ABC_TM1F"/>
    <property type="match status" value="1"/>
</dbReference>
<evidence type="ECO:0000256" key="7">
    <source>
        <dbReference type="ARBA" id="ARBA00023136"/>
    </source>
</evidence>
<dbReference type="InterPro" id="IPR027417">
    <property type="entry name" value="P-loop_NTPase"/>
</dbReference>
<feature type="transmembrane region" description="Helical" evidence="8">
    <location>
        <begin position="84"/>
        <end position="102"/>
    </location>
</feature>
<dbReference type="PANTHER" id="PTHR24221:SF654">
    <property type="entry name" value="ATP-BINDING CASSETTE SUB-FAMILY B MEMBER 6"/>
    <property type="match status" value="1"/>
</dbReference>
<evidence type="ECO:0000256" key="4">
    <source>
        <dbReference type="ARBA" id="ARBA00022741"/>
    </source>
</evidence>
<dbReference type="SMART" id="SM00382">
    <property type="entry name" value="AAA"/>
    <property type="match status" value="1"/>
</dbReference>
<dbReference type="GO" id="GO:0016887">
    <property type="term" value="F:ATP hydrolysis activity"/>
    <property type="evidence" value="ECO:0007669"/>
    <property type="project" value="InterPro"/>
</dbReference>
<keyword evidence="4" id="KW-0547">Nucleotide-binding</keyword>
<comment type="subcellular location">
    <subcellularLocation>
        <location evidence="1">Cell membrane</location>
        <topology evidence="1">Multi-pass membrane protein</topology>
    </subcellularLocation>
</comment>
<keyword evidence="6 8" id="KW-1133">Transmembrane helix</keyword>
<feature type="transmembrane region" description="Helical" evidence="8">
    <location>
        <begin position="171"/>
        <end position="189"/>
    </location>
</feature>
<dbReference type="PANTHER" id="PTHR24221">
    <property type="entry name" value="ATP-BINDING CASSETTE SUB-FAMILY B"/>
    <property type="match status" value="1"/>
</dbReference>
<dbReference type="Gene3D" id="3.40.50.300">
    <property type="entry name" value="P-loop containing nucleotide triphosphate hydrolases"/>
    <property type="match status" value="1"/>
</dbReference>
<dbReference type="Proteomes" id="UP001143364">
    <property type="component" value="Unassembled WGS sequence"/>
</dbReference>
<evidence type="ECO:0000256" key="6">
    <source>
        <dbReference type="ARBA" id="ARBA00022989"/>
    </source>
</evidence>
<dbReference type="Gene3D" id="1.20.1560.10">
    <property type="entry name" value="ABC transporter type 1, transmembrane domain"/>
    <property type="match status" value="1"/>
</dbReference>
<feature type="transmembrane region" description="Helical" evidence="8">
    <location>
        <begin position="279"/>
        <end position="302"/>
    </location>
</feature>
<dbReference type="InterPro" id="IPR003593">
    <property type="entry name" value="AAA+_ATPase"/>
</dbReference>
<feature type="domain" description="ABC transmembrane type-1" evidence="10">
    <location>
        <begin position="46"/>
        <end position="340"/>
    </location>
</feature>
<proteinExistence type="inferred from homology"/>
<dbReference type="RefSeq" id="WP_271203851.1">
    <property type="nucleotide sequence ID" value="NZ_BSFK01000005.1"/>
</dbReference>
<dbReference type="GO" id="GO:0005886">
    <property type="term" value="C:plasma membrane"/>
    <property type="evidence" value="ECO:0007669"/>
    <property type="project" value="UniProtKB-SubCell"/>
</dbReference>
<dbReference type="InterPro" id="IPR011527">
    <property type="entry name" value="ABC1_TM_dom"/>
</dbReference>
<evidence type="ECO:0000256" key="2">
    <source>
        <dbReference type="ARBA" id="ARBA00005417"/>
    </source>
</evidence>
<gene>
    <name evidence="11" type="ORF">GCM10008171_11750</name>
</gene>
<dbReference type="EMBL" id="BSFK01000005">
    <property type="protein sequence ID" value="GLK75921.1"/>
    <property type="molecule type" value="Genomic_DNA"/>
</dbReference>
<evidence type="ECO:0000313" key="11">
    <source>
        <dbReference type="EMBL" id="GLK75921.1"/>
    </source>
</evidence>
<accession>A0A9W6JGC8</accession>
<evidence type="ECO:0000256" key="5">
    <source>
        <dbReference type="ARBA" id="ARBA00022840"/>
    </source>
</evidence>
<dbReference type="CDD" id="cd18582">
    <property type="entry name" value="ABC_6TM_ATM1_ABCB7"/>
    <property type="match status" value="1"/>
</dbReference>
<dbReference type="InterPro" id="IPR039421">
    <property type="entry name" value="Type_1_exporter"/>
</dbReference>
<evidence type="ECO:0000259" key="9">
    <source>
        <dbReference type="PROSITE" id="PS50893"/>
    </source>
</evidence>
<keyword evidence="5 11" id="KW-0067">ATP-binding</keyword>
<comment type="similarity">
    <text evidence="2">Belongs to the ABC transporter superfamily.</text>
</comment>
<keyword evidence="3 8" id="KW-0812">Transmembrane</keyword>
<dbReference type="FunFam" id="3.40.50.300:FF:003468">
    <property type="entry name" value="ABC transporter"/>
    <property type="match status" value="1"/>
</dbReference>
<comment type="caution">
    <text evidence="11">The sequence shown here is derived from an EMBL/GenBank/DDBJ whole genome shotgun (WGS) entry which is preliminary data.</text>
</comment>
<feature type="transmembrane region" description="Helical" evidence="8">
    <location>
        <begin position="195"/>
        <end position="215"/>
    </location>
</feature>
<dbReference type="SUPFAM" id="SSF90123">
    <property type="entry name" value="ABC transporter transmembrane region"/>
    <property type="match status" value="1"/>
</dbReference>
<dbReference type="GO" id="GO:0140359">
    <property type="term" value="F:ABC-type transporter activity"/>
    <property type="evidence" value="ECO:0007669"/>
    <property type="project" value="InterPro"/>
</dbReference>
<feature type="transmembrane region" description="Helical" evidence="8">
    <location>
        <begin position="45"/>
        <end position="64"/>
    </location>
</feature>
<reference evidence="11" key="1">
    <citation type="journal article" date="2014" name="Int. J. Syst. Evol. Microbiol.">
        <title>Complete genome sequence of Corynebacterium casei LMG S-19264T (=DSM 44701T), isolated from a smear-ripened cheese.</title>
        <authorList>
            <consortium name="US DOE Joint Genome Institute (JGI-PGF)"/>
            <person name="Walter F."/>
            <person name="Albersmeier A."/>
            <person name="Kalinowski J."/>
            <person name="Ruckert C."/>
        </authorList>
    </citation>
    <scope>NUCLEOTIDE SEQUENCE</scope>
    <source>
        <strain evidence="11">VKM B-2555</strain>
    </source>
</reference>
<dbReference type="InterPro" id="IPR017871">
    <property type="entry name" value="ABC_transporter-like_CS"/>
</dbReference>
<organism evidence="11 12">
    <name type="scientific">Methylopila jiangsuensis</name>
    <dbReference type="NCBI Taxonomy" id="586230"/>
    <lineage>
        <taxon>Bacteria</taxon>
        <taxon>Pseudomonadati</taxon>
        <taxon>Pseudomonadota</taxon>
        <taxon>Alphaproteobacteria</taxon>
        <taxon>Hyphomicrobiales</taxon>
        <taxon>Methylopilaceae</taxon>
        <taxon>Methylopila</taxon>
    </lineage>
</organism>
<dbReference type="CDD" id="cd03253">
    <property type="entry name" value="ABCC_ATM1_transporter"/>
    <property type="match status" value="1"/>
</dbReference>
<feature type="domain" description="ABC transporter" evidence="9">
    <location>
        <begin position="374"/>
        <end position="608"/>
    </location>
</feature>
<dbReference type="GO" id="GO:0005524">
    <property type="term" value="F:ATP binding"/>
    <property type="evidence" value="ECO:0007669"/>
    <property type="project" value="UniProtKB-KW"/>
</dbReference>
<evidence type="ECO:0000256" key="1">
    <source>
        <dbReference type="ARBA" id="ARBA00004651"/>
    </source>
</evidence>
<name>A0A9W6JGC8_9HYPH</name>
<dbReference type="PROSITE" id="PS50893">
    <property type="entry name" value="ABC_TRANSPORTER_2"/>
    <property type="match status" value="1"/>
</dbReference>
<dbReference type="SUPFAM" id="SSF52540">
    <property type="entry name" value="P-loop containing nucleoside triphosphate hydrolases"/>
    <property type="match status" value="1"/>
</dbReference>
<dbReference type="Pfam" id="PF00005">
    <property type="entry name" value="ABC_tran"/>
    <property type="match status" value="1"/>
</dbReference>
<protein>
    <submittedName>
        <fullName evidence="11">ABC transporter ATP-binding protein/permease</fullName>
    </submittedName>
</protein>
<sequence length="631" mass="69426">MTDVPPMQAAAQKTFDAEGFALFRALAALRPFFWPADRPDLKRRLILAFGLLLATKVVTVLAPYGFKWATDALTAPAGAPTADAWMAVAVASPVIMVVAYGFGRVMMVALAQARDGVAAPVVMNAVRKLALQVFGHIHNLSLRYHLTRRTGLLSRVVDRGRSAIETLTRTGLLTIVPTLIEIVLVLLVLLRQFDWRYMAVVAVMVAAYLVFTYSVTEWRLNIRRELNDNDNDASSKAIDSLLNYETVKYFGAERREAERYDRSMARYEGASIRAYTSLAWLNGGQALIFATGLTLCMVMAVGDIRAGRNTVGDFVLINALLVQLYVPLNFMGFIYREIKQSVTDLEALFNLLRQDAEIADRPGAQPLRVPAGAIRFENVDFAYDPERPILKNVSFEVRPGRKIAIVGPTGAGKSTISRLLFRFYDVSAGRVTIDGQDIRDVTQTSLRAAIGMVPQDTVLFNETIRYNIRYGRWDATEDEVARAAELAQIDGFIRSLPDGYDTEVGERGLKLSGGEKQRIAIARTILKGPPILILDEATSALDSATEKDIQDALGRVAEGRTTLVIAHRLSTIVDADEILVLEAGRVVERGSHAELLAKGGAYAGLWLRQSEAERARETLARAGEDAYAAAE</sequence>
<evidence type="ECO:0000313" key="12">
    <source>
        <dbReference type="Proteomes" id="UP001143364"/>
    </source>
</evidence>
<dbReference type="AlphaFoldDB" id="A0A9W6JGC8"/>
<dbReference type="InterPro" id="IPR003439">
    <property type="entry name" value="ABC_transporter-like_ATP-bd"/>
</dbReference>
<feature type="transmembrane region" description="Helical" evidence="8">
    <location>
        <begin position="314"/>
        <end position="335"/>
    </location>
</feature>
<dbReference type="PROSITE" id="PS00211">
    <property type="entry name" value="ABC_TRANSPORTER_1"/>
    <property type="match status" value="1"/>
</dbReference>
<evidence type="ECO:0000256" key="3">
    <source>
        <dbReference type="ARBA" id="ARBA00022692"/>
    </source>
</evidence>
<dbReference type="InterPro" id="IPR036640">
    <property type="entry name" value="ABC1_TM_sf"/>
</dbReference>
<dbReference type="Pfam" id="PF00664">
    <property type="entry name" value="ABC_membrane"/>
    <property type="match status" value="1"/>
</dbReference>
<keyword evidence="7 8" id="KW-0472">Membrane</keyword>